<evidence type="ECO:0000313" key="2">
    <source>
        <dbReference type="EMBL" id="KAK5639656.1"/>
    </source>
</evidence>
<gene>
    <name evidence="2" type="ORF">RI129_012148</name>
</gene>
<dbReference type="EMBL" id="JAVRBK010000009">
    <property type="protein sequence ID" value="KAK5639656.1"/>
    <property type="molecule type" value="Genomic_DNA"/>
</dbReference>
<evidence type="ECO:0000313" key="3">
    <source>
        <dbReference type="Proteomes" id="UP001329430"/>
    </source>
</evidence>
<dbReference type="Proteomes" id="UP001329430">
    <property type="component" value="Chromosome 9"/>
</dbReference>
<dbReference type="AlphaFoldDB" id="A0AAN7V678"/>
<comment type="caution">
    <text evidence="2">The sequence shown here is derived from an EMBL/GenBank/DDBJ whole genome shotgun (WGS) entry which is preliminary data.</text>
</comment>
<reference evidence="2 3" key="1">
    <citation type="journal article" date="2024" name="Insects">
        <title>An Improved Chromosome-Level Genome Assembly of the Firefly Pyrocoelia pectoralis.</title>
        <authorList>
            <person name="Fu X."/>
            <person name="Meyer-Rochow V.B."/>
            <person name="Ballantyne L."/>
            <person name="Zhu X."/>
        </authorList>
    </citation>
    <scope>NUCLEOTIDE SEQUENCE [LARGE SCALE GENOMIC DNA]</scope>
    <source>
        <strain evidence="2">XCY_ONT2</strain>
    </source>
</reference>
<accession>A0AAN7V678</accession>
<proteinExistence type="predicted"/>
<protein>
    <submittedName>
        <fullName evidence="2">Uncharacterized protein</fullName>
    </submittedName>
</protein>
<feature type="region of interest" description="Disordered" evidence="1">
    <location>
        <begin position="1"/>
        <end position="20"/>
    </location>
</feature>
<feature type="compositionally biased region" description="Polar residues" evidence="1">
    <location>
        <begin position="70"/>
        <end position="91"/>
    </location>
</feature>
<feature type="region of interest" description="Disordered" evidence="1">
    <location>
        <begin position="35"/>
        <end position="133"/>
    </location>
</feature>
<sequence>MLPQIIDEKENQNPDNIQRNNEAVDNSFKELLQSLRQDQTPKIRKKRTKVNVKPGKSIGVEDFFDDDENLNPQTSLSSDPKPCSSKQVQPNKSRKRVDELSSSEDDDDFSVEDSDSSNSPDLDESTDRPSGENLVINEGDYMLVKVHGKTKASFRCYICKVGYLEDDGFVGTFLKRVQQTNKFTITEEESLVSRNDFILKLSSPVFCSSARFKDMIFFKDDLSDFTIY</sequence>
<feature type="compositionally biased region" description="Basic and acidic residues" evidence="1">
    <location>
        <begin position="1"/>
        <end position="12"/>
    </location>
</feature>
<organism evidence="2 3">
    <name type="scientific">Pyrocoelia pectoralis</name>
    <dbReference type="NCBI Taxonomy" id="417401"/>
    <lineage>
        <taxon>Eukaryota</taxon>
        <taxon>Metazoa</taxon>
        <taxon>Ecdysozoa</taxon>
        <taxon>Arthropoda</taxon>
        <taxon>Hexapoda</taxon>
        <taxon>Insecta</taxon>
        <taxon>Pterygota</taxon>
        <taxon>Neoptera</taxon>
        <taxon>Endopterygota</taxon>
        <taxon>Coleoptera</taxon>
        <taxon>Polyphaga</taxon>
        <taxon>Elateriformia</taxon>
        <taxon>Elateroidea</taxon>
        <taxon>Lampyridae</taxon>
        <taxon>Lampyrinae</taxon>
        <taxon>Pyrocoelia</taxon>
    </lineage>
</organism>
<name>A0AAN7V678_9COLE</name>
<feature type="compositionally biased region" description="Acidic residues" evidence="1">
    <location>
        <begin position="101"/>
        <end position="115"/>
    </location>
</feature>
<keyword evidence="3" id="KW-1185">Reference proteome</keyword>
<evidence type="ECO:0000256" key="1">
    <source>
        <dbReference type="SAM" id="MobiDB-lite"/>
    </source>
</evidence>